<dbReference type="InterPro" id="IPR051617">
    <property type="entry name" value="UNC-93-like_regulator"/>
</dbReference>
<keyword evidence="4 5" id="KW-0472">Membrane</keyword>
<keyword evidence="7" id="KW-1185">Reference proteome</keyword>
<dbReference type="Gene3D" id="1.20.1250.20">
    <property type="entry name" value="MFS general substrate transporter like domains"/>
    <property type="match status" value="1"/>
</dbReference>
<feature type="transmembrane region" description="Helical" evidence="5">
    <location>
        <begin position="440"/>
        <end position="460"/>
    </location>
</feature>
<feature type="transmembrane region" description="Helical" evidence="5">
    <location>
        <begin position="326"/>
        <end position="346"/>
    </location>
</feature>
<proteinExistence type="predicted"/>
<evidence type="ECO:0000256" key="3">
    <source>
        <dbReference type="ARBA" id="ARBA00022989"/>
    </source>
</evidence>
<organism evidence="6 7">
    <name type="scientific">Ceratodon purpureus</name>
    <name type="common">Fire moss</name>
    <name type="synonym">Dicranum purpureum</name>
    <dbReference type="NCBI Taxonomy" id="3225"/>
    <lineage>
        <taxon>Eukaryota</taxon>
        <taxon>Viridiplantae</taxon>
        <taxon>Streptophyta</taxon>
        <taxon>Embryophyta</taxon>
        <taxon>Bryophyta</taxon>
        <taxon>Bryophytina</taxon>
        <taxon>Bryopsida</taxon>
        <taxon>Dicranidae</taxon>
        <taxon>Pseudoditrichales</taxon>
        <taxon>Ditrichaceae</taxon>
        <taxon>Ceratodon</taxon>
    </lineage>
</organism>
<feature type="transmembrane region" description="Helical" evidence="5">
    <location>
        <begin position="134"/>
        <end position="156"/>
    </location>
</feature>
<dbReference type="GO" id="GO:0016020">
    <property type="term" value="C:membrane"/>
    <property type="evidence" value="ECO:0007669"/>
    <property type="project" value="UniProtKB-SubCell"/>
</dbReference>
<dbReference type="PANTHER" id="PTHR23294">
    <property type="entry name" value="ET TRANSLATION PRODUCT-RELATED"/>
    <property type="match status" value="1"/>
</dbReference>
<feature type="transmembrane region" description="Helical" evidence="5">
    <location>
        <begin position="85"/>
        <end position="104"/>
    </location>
</feature>
<dbReference type="Proteomes" id="UP000822688">
    <property type="component" value="Chromosome 3"/>
</dbReference>
<comment type="caution">
    <text evidence="6">The sequence shown here is derived from an EMBL/GenBank/DDBJ whole genome shotgun (WGS) entry which is preliminary data.</text>
</comment>
<accession>A0A8T0IN88</accession>
<comment type="subcellular location">
    <subcellularLocation>
        <location evidence="1">Membrane</location>
        <topology evidence="1">Multi-pass membrane protein</topology>
    </subcellularLocation>
</comment>
<evidence type="ECO:0000313" key="7">
    <source>
        <dbReference type="Proteomes" id="UP000822688"/>
    </source>
</evidence>
<dbReference type="Pfam" id="PF05978">
    <property type="entry name" value="UNC-93"/>
    <property type="match status" value="1"/>
</dbReference>
<keyword evidence="3 5" id="KW-1133">Transmembrane helix</keyword>
<evidence type="ECO:0000256" key="1">
    <source>
        <dbReference type="ARBA" id="ARBA00004141"/>
    </source>
</evidence>
<feature type="transmembrane region" description="Helical" evidence="5">
    <location>
        <begin position="203"/>
        <end position="223"/>
    </location>
</feature>
<dbReference type="InterPro" id="IPR010291">
    <property type="entry name" value="Ion_channel_UNC-93"/>
</dbReference>
<feature type="transmembrane region" description="Helical" evidence="5">
    <location>
        <begin position="258"/>
        <end position="277"/>
    </location>
</feature>
<dbReference type="InterPro" id="IPR036259">
    <property type="entry name" value="MFS_trans_sf"/>
</dbReference>
<dbReference type="EMBL" id="CM026423">
    <property type="protein sequence ID" value="KAG0584485.1"/>
    <property type="molecule type" value="Genomic_DNA"/>
</dbReference>
<feature type="transmembrane region" description="Helical" evidence="5">
    <location>
        <begin position="297"/>
        <end position="314"/>
    </location>
</feature>
<evidence type="ECO:0000256" key="5">
    <source>
        <dbReference type="SAM" id="Phobius"/>
    </source>
</evidence>
<gene>
    <name evidence="6" type="ORF">KC19_3G213100</name>
</gene>
<sequence>MLFAFLDVGVDSGSGGVLESSVNEDFLCEEQEMAVKDPRWKKIYADPLTQIIILGLICFLLPGMFNAINGLGAVGKADATITDNANTALAVTFAVCSILAGGLFNLVGHRVLLLLGGLTYILYIGSYLSYNAVFVISSGAILGIGAGFLWTAQGAIVMSYPEEKNKGLYISVFWSIFNCGAIIGSIVSLAIEWHNEVSHVSNRTYIAFMVIMGLGSVLTLLLLPPTQIQRADGSRVAKVNAVRVSTEAMAILKLFQDWRMLCLIPMFFSSNWFYTYQFNAVNGGGMFTTRTRGMNGTLYWVAQVVGSFLMGRLLDYKHAERWKRAICGLGVLLVATMVIWGGGYAFQKTFSRASVKSLTESDKIDLANSRRYAGPVVLYTLYGMFDAIWQTYCYWIMGALSNQTDAAARMSGFYKAIQNAGAACAGQVDAKKVAYEGQLLINWILLILGTLFAIPVAVSLQNSLKAAVPEEAATVKDLDSEGTGGDPAQIVVDKA</sequence>
<keyword evidence="2 5" id="KW-0812">Transmembrane</keyword>
<dbReference type="PANTHER" id="PTHR23294:SF59">
    <property type="entry name" value="UNC93-LIKE PROTEIN C922.05C"/>
    <property type="match status" value="1"/>
</dbReference>
<evidence type="ECO:0000313" key="6">
    <source>
        <dbReference type="EMBL" id="KAG0584485.1"/>
    </source>
</evidence>
<dbReference type="SUPFAM" id="SSF103473">
    <property type="entry name" value="MFS general substrate transporter"/>
    <property type="match status" value="1"/>
</dbReference>
<name>A0A8T0IN88_CERPU</name>
<evidence type="ECO:0000256" key="2">
    <source>
        <dbReference type="ARBA" id="ARBA00022692"/>
    </source>
</evidence>
<feature type="transmembrane region" description="Helical" evidence="5">
    <location>
        <begin position="168"/>
        <end position="191"/>
    </location>
</feature>
<feature type="transmembrane region" description="Helical" evidence="5">
    <location>
        <begin position="43"/>
        <end position="65"/>
    </location>
</feature>
<feature type="transmembrane region" description="Helical" evidence="5">
    <location>
        <begin position="111"/>
        <end position="128"/>
    </location>
</feature>
<evidence type="ECO:0000256" key="4">
    <source>
        <dbReference type="ARBA" id="ARBA00023136"/>
    </source>
</evidence>
<dbReference type="AlphaFoldDB" id="A0A8T0IN88"/>
<dbReference type="CDD" id="cd06178">
    <property type="entry name" value="MFS_unc93-like"/>
    <property type="match status" value="1"/>
</dbReference>
<reference evidence="6" key="1">
    <citation type="submission" date="2020-06" db="EMBL/GenBank/DDBJ databases">
        <title>WGS assembly of Ceratodon purpureus strain R40.</title>
        <authorList>
            <person name="Carey S.B."/>
            <person name="Jenkins J."/>
            <person name="Shu S."/>
            <person name="Lovell J.T."/>
            <person name="Sreedasyam A."/>
            <person name="Maumus F."/>
            <person name="Tiley G.P."/>
            <person name="Fernandez-Pozo N."/>
            <person name="Barry K."/>
            <person name="Chen C."/>
            <person name="Wang M."/>
            <person name="Lipzen A."/>
            <person name="Daum C."/>
            <person name="Saski C.A."/>
            <person name="Payton A.C."/>
            <person name="Mcbreen J.C."/>
            <person name="Conrad R.E."/>
            <person name="Kollar L.M."/>
            <person name="Olsson S."/>
            <person name="Huttunen S."/>
            <person name="Landis J.B."/>
            <person name="Wickett N.J."/>
            <person name="Johnson M.G."/>
            <person name="Rensing S.A."/>
            <person name="Grimwood J."/>
            <person name="Schmutz J."/>
            <person name="Mcdaniel S.F."/>
        </authorList>
    </citation>
    <scope>NUCLEOTIDE SEQUENCE</scope>
    <source>
        <strain evidence="6">R40</strain>
    </source>
</reference>
<protein>
    <submittedName>
        <fullName evidence="6">Uncharacterized protein</fullName>
    </submittedName>
</protein>